<comment type="caution">
    <text evidence="1">The sequence shown here is derived from an EMBL/GenBank/DDBJ whole genome shotgun (WGS) entry which is preliminary data.</text>
</comment>
<dbReference type="InParanoid" id="A0A0J6WQD4"/>
<sequence>MKIRCVELSQFESELLISFMKQPKDVPVSAGLSRTIYRRLEGQPAFAKSRINVYEKNTGVVRTAMAEK</sequence>
<evidence type="ECO:0000313" key="1">
    <source>
        <dbReference type="EMBL" id="KMO85615.1"/>
    </source>
</evidence>
<dbReference type="PATRIC" id="fig|1122219.3.peg.2610"/>
<dbReference type="EMBL" id="LEKT01000054">
    <property type="protein sequence ID" value="KMO85615.1"/>
    <property type="molecule type" value="Genomic_DNA"/>
</dbReference>
<gene>
    <name evidence="1" type="ORF">AB840_12655</name>
</gene>
<protein>
    <submittedName>
        <fullName evidence="1">Uncharacterized protein</fullName>
    </submittedName>
</protein>
<reference evidence="1 2" key="1">
    <citation type="submission" date="2015-06" db="EMBL/GenBank/DDBJ databases">
        <title>Draft genome sequence of beer spoilage bacterium Megasphaera cerevisiae type strain 20462.</title>
        <authorList>
            <person name="Kutumbaka K."/>
            <person name="Pasmowitz J."/>
            <person name="Mategko J."/>
            <person name="Reyes D."/>
            <person name="Friedrich A."/>
            <person name="Han S."/>
            <person name="Martens-Habbena W."/>
            <person name="Neal-McKinney J."/>
            <person name="Janagama H.K."/>
            <person name="Nadala C."/>
            <person name="Samadpour M."/>
        </authorList>
    </citation>
    <scope>NUCLEOTIDE SEQUENCE [LARGE SCALE GENOMIC DNA]</scope>
    <source>
        <strain evidence="1 2">DSM 20462</strain>
    </source>
</reference>
<accession>A0A0J6WQD4</accession>
<proteinExistence type="predicted"/>
<name>A0A0J6WQD4_9FIRM</name>
<dbReference type="AlphaFoldDB" id="A0A0J6WQD4"/>
<keyword evidence="2" id="KW-1185">Reference proteome</keyword>
<dbReference type="OrthoDB" id="1624529at2"/>
<organism evidence="1 2">
    <name type="scientific">Megasphaera cerevisiae DSM 20462</name>
    <dbReference type="NCBI Taxonomy" id="1122219"/>
    <lineage>
        <taxon>Bacteria</taxon>
        <taxon>Bacillati</taxon>
        <taxon>Bacillota</taxon>
        <taxon>Negativicutes</taxon>
        <taxon>Veillonellales</taxon>
        <taxon>Veillonellaceae</taxon>
        <taxon>Megasphaera</taxon>
    </lineage>
</organism>
<evidence type="ECO:0000313" key="2">
    <source>
        <dbReference type="Proteomes" id="UP000036503"/>
    </source>
</evidence>
<dbReference type="RefSeq" id="WP_048515211.1">
    <property type="nucleotide sequence ID" value="NZ_FUXD01000042.1"/>
</dbReference>
<dbReference type="Proteomes" id="UP000036503">
    <property type="component" value="Unassembled WGS sequence"/>
</dbReference>